<dbReference type="InterPro" id="IPR006076">
    <property type="entry name" value="FAD-dep_OxRdtase"/>
</dbReference>
<dbReference type="OrthoDB" id="342348at2"/>
<evidence type="ECO:0000259" key="10">
    <source>
        <dbReference type="Pfam" id="PF01266"/>
    </source>
</evidence>
<evidence type="ECO:0000256" key="8">
    <source>
        <dbReference type="ARBA" id="ARBA00023002"/>
    </source>
</evidence>
<evidence type="ECO:0000256" key="5">
    <source>
        <dbReference type="ARBA" id="ARBA00022691"/>
    </source>
</evidence>
<dbReference type="Gene3D" id="3.30.9.10">
    <property type="entry name" value="D-Amino Acid Oxidase, subunit A, domain 2"/>
    <property type="match status" value="1"/>
</dbReference>
<proteinExistence type="predicted"/>
<dbReference type="InterPro" id="IPR036188">
    <property type="entry name" value="FAD/NAD-bd_sf"/>
</dbReference>
<gene>
    <name evidence="11" type="ORF">EHQ59_16350</name>
</gene>
<dbReference type="InterPro" id="IPR017610">
    <property type="entry name" value="tRNA_S-uridine_synth_MnmC_C"/>
</dbReference>
<keyword evidence="9" id="KW-0511">Multifunctional enzyme</keyword>
<keyword evidence="12" id="KW-1185">Reference proteome</keyword>
<evidence type="ECO:0000313" key="11">
    <source>
        <dbReference type="EMBL" id="TGL47197.1"/>
    </source>
</evidence>
<evidence type="ECO:0000313" key="12">
    <source>
        <dbReference type="Proteomes" id="UP000297609"/>
    </source>
</evidence>
<protein>
    <submittedName>
        <fullName evidence="11">FAD-dependent oxidoreductase</fullName>
    </submittedName>
</protein>
<dbReference type="SUPFAM" id="SSF51905">
    <property type="entry name" value="FAD/NAD(P)-binding domain"/>
    <property type="match status" value="1"/>
</dbReference>
<dbReference type="EMBL" id="RQGG01000050">
    <property type="protein sequence ID" value="TGL47197.1"/>
    <property type="molecule type" value="Genomic_DNA"/>
</dbReference>
<name>A0A4R9JKW6_9LEPT</name>
<accession>A0A4R9JKW6</accession>
<dbReference type="GO" id="GO:0008168">
    <property type="term" value="F:methyltransferase activity"/>
    <property type="evidence" value="ECO:0007669"/>
    <property type="project" value="UniProtKB-KW"/>
</dbReference>
<dbReference type="RefSeq" id="WP_135620896.1">
    <property type="nucleotide sequence ID" value="NZ_RQGG01000050.1"/>
</dbReference>
<reference evidence="11" key="1">
    <citation type="journal article" date="2019" name="PLoS Negl. Trop. Dis.">
        <title>Revisiting the worldwide diversity of Leptospira species in the environment.</title>
        <authorList>
            <person name="Vincent A.T."/>
            <person name="Schiettekatte O."/>
            <person name="Bourhy P."/>
            <person name="Veyrier F.J."/>
            <person name="Picardeau M."/>
        </authorList>
    </citation>
    <scope>NUCLEOTIDE SEQUENCE [LARGE SCALE GENOMIC DNA]</scope>
    <source>
        <strain evidence="11">201702454</strain>
    </source>
</reference>
<sequence>MNGNNNKTAIVVGGGVAGASICYALSKQNIKTILMEKQSKPATKASGNPIGVVYPFLTKHKTAESEFSYLAFQYFLELWDSLDLGNTVPHVDGIHYLLDSGSAYDRYSHALKNHNIPKSLAELRMDPYSQKDSLFFPQGKALSPVELSKELIRYAKPEEVYQTNLISWVETEGKIICQTNKESIHTDYLFLAQGYQFASDPRLNWIPMKQVRGQIVQVPMNYFPNNTSILYGDYLTAEINGERVLGASFDEFHLEEEPRMEETIQLWKGLQEKLPNLRESWDGVDLSQLGTRVSYRTQSQDRHPVVGKLPNVSQLDTSIKYQNLFRKNGKPFQIPYFESVGILNGLGSRGITHALLAANILVNLVLGLPKKNPKEEMNVPEHIIQSLKPDRFLLRMWKRDQLT</sequence>
<keyword evidence="6" id="KW-0819">tRNA processing</keyword>
<comment type="caution">
    <text evidence="11">The sequence shown here is derived from an EMBL/GenBank/DDBJ whole genome shotgun (WGS) entry which is preliminary data.</text>
</comment>
<feature type="domain" description="FAD dependent oxidoreductase" evidence="10">
    <location>
        <begin position="10"/>
        <end position="363"/>
    </location>
</feature>
<dbReference type="GO" id="GO:0008033">
    <property type="term" value="P:tRNA processing"/>
    <property type="evidence" value="ECO:0007669"/>
    <property type="project" value="UniProtKB-KW"/>
</dbReference>
<keyword evidence="1" id="KW-0963">Cytoplasm</keyword>
<keyword evidence="2" id="KW-0489">Methyltransferase</keyword>
<evidence type="ECO:0000256" key="7">
    <source>
        <dbReference type="ARBA" id="ARBA00022827"/>
    </source>
</evidence>
<evidence type="ECO:0000256" key="9">
    <source>
        <dbReference type="ARBA" id="ARBA00023268"/>
    </source>
</evidence>
<keyword evidence="5" id="KW-0949">S-adenosyl-L-methionine</keyword>
<dbReference type="AlphaFoldDB" id="A0A4R9JKW6"/>
<dbReference type="Gene3D" id="3.50.50.60">
    <property type="entry name" value="FAD/NAD(P)-binding domain"/>
    <property type="match status" value="1"/>
</dbReference>
<keyword evidence="7" id="KW-0274">FAD</keyword>
<dbReference type="Pfam" id="PF01266">
    <property type="entry name" value="DAO"/>
    <property type="match status" value="1"/>
</dbReference>
<dbReference type="PANTHER" id="PTHR13847">
    <property type="entry name" value="SARCOSINE DEHYDROGENASE-RELATED"/>
    <property type="match status" value="1"/>
</dbReference>
<dbReference type="GO" id="GO:0032259">
    <property type="term" value="P:methylation"/>
    <property type="evidence" value="ECO:0007669"/>
    <property type="project" value="UniProtKB-KW"/>
</dbReference>
<evidence type="ECO:0000256" key="3">
    <source>
        <dbReference type="ARBA" id="ARBA00022630"/>
    </source>
</evidence>
<organism evidence="11 12">
    <name type="scientific">Leptospira kemamanensis</name>
    <dbReference type="NCBI Taxonomy" id="2484942"/>
    <lineage>
        <taxon>Bacteria</taxon>
        <taxon>Pseudomonadati</taxon>
        <taxon>Spirochaetota</taxon>
        <taxon>Spirochaetia</taxon>
        <taxon>Leptospirales</taxon>
        <taxon>Leptospiraceae</taxon>
        <taxon>Leptospira</taxon>
    </lineage>
</organism>
<evidence type="ECO:0000256" key="6">
    <source>
        <dbReference type="ARBA" id="ARBA00022694"/>
    </source>
</evidence>
<evidence type="ECO:0000256" key="1">
    <source>
        <dbReference type="ARBA" id="ARBA00022490"/>
    </source>
</evidence>
<dbReference type="Proteomes" id="UP000297609">
    <property type="component" value="Unassembled WGS sequence"/>
</dbReference>
<dbReference type="GO" id="GO:0005737">
    <property type="term" value="C:cytoplasm"/>
    <property type="evidence" value="ECO:0007669"/>
    <property type="project" value="TreeGrafter"/>
</dbReference>
<dbReference type="PANTHER" id="PTHR13847:SF283">
    <property type="entry name" value="TRNA 5-METHYLAMINOMETHYL-2-THIOURIDINE BIOSYNTHESIS BIFUNCTIONAL PROTEIN MNMC"/>
    <property type="match status" value="1"/>
</dbReference>
<dbReference type="GO" id="GO:0016645">
    <property type="term" value="F:oxidoreductase activity, acting on the CH-NH group of donors"/>
    <property type="evidence" value="ECO:0007669"/>
    <property type="project" value="InterPro"/>
</dbReference>
<evidence type="ECO:0000256" key="2">
    <source>
        <dbReference type="ARBA" id="ARBA00022603"/>
    </source>
</evidence>
<keyword evidence="4" id="KW-0808">Transferase</keyword>
<evidence type="ECO:0000256" key="4">
    <source>
        <dbReference type="ARBA" id="ARBA00022679"/>
    </source>
</evidence>
<keyword evidence="3" id="KW-0285">Flavoprotein</keyword>
<dbReference type="NCBIfam" id="TIGR03197">
    <property type="entry name" value="MnmC_Cterm"/>
    <property type="match status" value="1"/>
</dbReference>
<keyword evidence="8" id="KW-0560">Oxidoreductase</keyword>